<organism evidence="1 2">
    <name type="scientific">Actinotalea ferrariae CF5-4</name>
    <dbReference type="NCBI Taxonomy" id="948458"/>
    <lineage>
        <taxon>Bacteria</taxon>
        <taxon>Bacillati</taxon>
        <taxon>Actinomycetota</taxon>
        <taxon>Actinomycetes</taxon>
        <taxon>Micrococcales</taxon>
        <taxon>Cellulomonadaceae</taxon>
        <taxon>Actinotalea</taxon>
    </lineage>
</organism>
<gene>
    <name evidence="1" type="ORF">N866_15785</name>
</gene>
<reference evidence="1 2" key="1">
    <citation type="submission" date="2014-01" db="EMBL/GenBank/DDBJ databases">
        <title>Actinotalea ferrariae CF5-4.</title>
        <authorList>
            <person name="Chen F."/>
            <person name="Li Y."/>
            <person name="Wang G."/>
        </authorList>
    </citation>
    <scope>NUCLEOTIDE SEQUENCE [LARGE SCALE GENOMIC DNA]</scope>
    <source>
        <strain evidence="1 2">CF5-4</strain>
    </source>
</reference>
<keyword evidence="2" id="KW-1185">Reference proteome</keyword>
<protein>
    <recommendedName>
        <fullName evidence="3">Flagellar basal body P-ring biosynthesis protein FlgA</fullName>
    </recommendedName>
</protein>
<accession>A0A021VKT3</accession>
<comment type="caution">
    <text evidence="1">The sequence shown here is derived from an EMBL/GenBank/DDBJ whole genome shotgun (WGS) entry which is preliminary data.</text>
</comment>
<dbReference type="OrthoDB" id="4830010at2"/>
<sequence>LRVVAARPGAVPDGAPTSVEQVVGREALVRLPAGLPLVEEVLAGERFAVPPPEGTVVVAVRLADPAVTELLRPGDRVDLVTATAGEGDAGPGADVVARDALVLDRTTVTDATGPLGLGADPGAGAVLTVVAVPPEDGRRLAAVVGWADVGAVLVG</sequence>
<dbReference type="EMBL" id="AXCW01000489">
    <property type="protein sequence ID" value="EYR61824.1"/>
    <property type="molecule type" value="Genomic_DNA"/>
</dbReference>
<evidence type="ECO:0000313" key="1">
    <source>
        <dbReference type="EMBL" id="EYR61824.1"/>
    </source>
</evidence>
<dbReference type="Proteomes" id="UP000019753">
    <property type="component" value="Unassembled WGS sequence"/>
</dbReference>
<dbReference type="AlphaFoldDB" id="A0A021VKT3"/>
<name>A0A021VKT3_9CELL</name>
<evidence type="ECO:0000313" key="2">
    <source>
        <dbReference type="Proteomes" id="UP000019753"/>
    </source>
</evidence>
<dbReference type="RefSeq" id="WP_162177348.1">
    <property type="nucleotide sequence ID" value="NZ_AXCW01000489.1"/>
</dbReference>
<evidence type="ECO:0008006" key="3">
    <source>
        <dbReference type="Google" id="ProtNLM"/>
    </source>
</evidence>
<proteinExistence type="predicted"/>
<feature type="non-terminal residue" evidence="1">
    <location>
        <position position="1"/>
    </location>
</feature>